<proteinExistence type="predicted"/>
<accession>A0A2N7TLN9</accession>
<comment type="caution">
    <text evidence="3">The sequence shown here is derived from an EMBL/GenBank/DDBJ whole genome shotgun (WGS) entry which is preliminary data.</text>
</comment>
<dbReference type="OrthoDB" id="5975812at2"/>
<reference evidence="3 4" key="1">
    <citation type="submission" date="2018-01" db="EMBL/GenBank/DDBJ databases">
        <title>Halomonas endophytica sp. nov., isolated from storage liquid in the stems of Populus euphratica.</title>
        <authorList>
            <person name="Chen C."/>
        </authorList>
    </citation>
    <scope>NUCLEOTIDE SEQUENCE [LARGE SCALE GENOMIC DNA]</scope>
    <source>
        <strain evidence="3 4">DSM 26881</strain>
    </source>
</reference>
<keyword evidence="1" id="KW-0175">Coiled coil</keyword>
<evidence type="ECO:0000313" key="3">
    <source>
        <dbReference type="EMBL" id="PMR69104.1"/>
    </source>
</evidence>
<dbReference type="InterPro" id="IPR046634">
    <property type="entry name" value="DUF6746"/>
</dbReference>
<evidence type="ECO:0000256" key="2">
    <source>
        <dbReference type="SAM" id="SignalP"/>
    </source>
</evidence>
<dbReference type="Pfam" id="PF20531">
    <property type="entry name" value="DUF6746"/>
    <property type="match status" value="1"/>
</dbReference>
<dbReference type="Proteomes" id="UP000235346">
    <property type="component" value="Unassembled WGS sequence"/>
</dbReference>
<evidence type="ECO:0000256" key="1">
    <source>
        <dbReference type="SAM" id="Coils"/>
    </source>
</evidence>
<dbReference type="AlphaFoldDB" id="A0A2N7TLN9"/>
<name>A0A2N7TLN9_9GAMM</name>
<organism evidence="3 4">
    <name type="scientific">Halomonas heilongjiangensis</name>
    <dbReference type="NCBI Taxonomy" id="1387883"/>
    <lineage>
        <taxon>Bacteria</taxon>
        <taxon>Pseudomonadati</taxon>
        <taxon>Pseudomonadota</taxon>
        <taxon>Gammaproteobacteria</taxon>
        <taxon>Oceanospirillales</taxon>
        <taxon>Halomonadaceae</taxon>
        <taxon>Halomonas</taxon>
    </lineage>
</organism>
<feature type="chain" id="PRO_5014815067" evidence="2">
    <location>
        <begin position="22"/>
        <end position="123"/>
    </location>
</feature>
<gene>
    <name evidence="3" type="ORF">C1H66_11985</name>
</gene>
<keyword evidence="2" id="KW-0732">Signal</keyword>
<dbReference type="EMBL" id="PNRE01000052">
    <property type="protein sequence ID" value="PMR69104.1"/>
    <property type="molecule type" value="Genomic_DNA"/>
</dbReference>
<keyword evidence="4" id="KW-1185">Reference proteome</keyword>
<dbReference type="RefSeq" id="WP_102628117.1">
    <property type="nucleotide sequence ID" value="NZ_PDOH01000005.1"/>
</dbReference>
<feature type="signal peptide" evidence="2">
    <location>
        <begin position="1"/>
        <end position="21"/>
    </location>
</feature>
<sequence>MKQPITALLLAGLLATTAVQAEERTDHFEGETSATLEQAVSNFSATNRQLAELLAQPELEPSDLGTIHELTYTLENALEKINEEVADMAIALEEVHQGSETGDVELVRANGETYLGAAQTLVP</sequence>
<protein>
    <submittedName>
        <fullName evidence="3">Uncharacterized protein</fullName>
    </submittedName>
</protein>
<feature type="coiled-coil region" evidence="1">
    <location>
        <begin position="36"/>
        <end position="94"/>
    </location>
</feature>
<evidence type="ECO:0000313" key="4">
    <source>
        <dbReference type="Proteomes" id="UP000235346"/>
    </source>
</evidence>